<evidence type="ECO:0000256" key="1">
    <source>
        <dbReference type="SAM" id="MobiDB-lite"/>
    </source>
</evidence>
<protein>
    <recommendedName>
        <fullName evidence="2">Reverse transcriptase domain-containing protein</fullName>
    </recommendedName>
</protein>
<dbReference type="Pfam" id="PF00078">
    <property type="entry name" value="RVT_1"/>
    <property type="match status" value="1"/>
</dbReference>
<comment type="caution">
    <text evidence="3">The sequence shown here is derived from an EMBL/GenBank/DDBJ whole genome shotgun (WGS) entry which is preliminary data.</text>
</comment>
<organism evidence="3 4">
    <name type="scientific">Nonomuraea antimicrobica</name>
    <dbReference type="NCBI Taxonomy" id="561173"/>
    <lineage>
        <taxon>Bacteria</taxon>
        <taxon>Bacillati</taxon>
        <taxon>Actinomycetota</taxon>
        <taxon>Actinomycetes</taxon>
        <taxon>Streptosporangiales</taxon>
        <taxon>Streptosporangiaceae</taxon>
        <taxon>Nonomuraea</taxon>
    </lineage>
</organism>
<accession>A0ABP7CJB6</accession>
<dbReference type="PANTHER" id="PTHR34047:SF3">
    <property type="entry name" value="BLR2052 PROTEIN"/>
    <property type="match status" value="1"/>
</dbReference>
<sequence length="173" mass="18884">MSSGTYFPPPVRAVEIPKQHGGGMRMLGIPTVADRVAQTVVARHLGIRVDPVFHEDSYGYRPGKSALDAVERCRQRCWKRDWVIDLDIQKFFDSVRWDLVVKAVEAHGPGPFGVPAVGDDTQWTVLPVGGREQQLGRVLQDLATGPLDGFGAGRAQRDNPDGGGARLNMSTPI</sequence>
<name>A0ABP7CJB6_9ACTN</name>
<keyword evidence="4" id="KW-1185">Reference proteome</keyword>
<evidence type="ECO:0000313" key="4">
    <source>
        <dbReference type="Proteomes" id="UP001500902"/>
    </source>
</evidence>
<dbReference type="InterPro" id="IPR000477">
    <property type="entry name" value="RT_dom"/>
</dbReference>
<dbReference type="CDD" id="cd01651">
    <property type="entry name" value="RT_G2_intron"/>
    <property type="match status" value="1"/>
</dbReference>
<dbReference type="PANTHER" id="PTHR34047">
    <property type="entry name" value="NUCLEAR INTRON MATURASE 1, MITOCHONDRIAL-RELATED"/>
    <property type="match status" value="1"/>
</dbReference>
<feature type="region of interest" description="Disordered" evidence="1">
    <location>
        <begin position="149"/>
        <end position="173"/>
    </location>
</feature>
<reference evidence="4" key="1">
    <citation type="journal article" date="2019" name="Int. J. Syst. Evol. Microbiol.">
        <title>The Global Catalogue of Microorganisms (GCM) 10K type strain sequencing project: providing services to taxonomists for standard genome sequencing and annotation.</title>
        <authorList>
            <consortium name="The Broad Institute Genomics Platform"/>
            <consortium name="The Broad Institute Genome Sequencing Center for Infectious Disease"/>
            <person name="Wu L."/>
            <person name="Ma J."/>
        </authorList>
    </citation>
    <scope>NUCLEOTIDE SEQUENCE [LARGE SCALE GENOMIC DNA]</scope>
    <source>
        <strain evidence="4">JCM 16904</strain>
    </source>
</reference>
<evidence type="ECO:0000259" key="2">
    <source>
        <dbReference type="Pfam" id="PF00078"/>
    </source>
</evidence>
<gene>
    <name evidence="3" type="ORF">GCM10022224_065160</name>
</gene>
<evidence type="ECO:0000313" key="3">
    <source>
        <dbReference type="EMBL" id="GAA3690676.1"/>
    </source>
</evidence>
<dbReference type="SUPFAM" id="SSF56672">
    <property type="entry name" value="DNA/RNA polymerases"/>
    <property type="match status" value="1"/>
</dbReference>
<proteinExistence type="predicted"/>
<feature type="domain" description="Reverse transcriptase" evidence="2">
    <location>
        <begin position="16"/>
        <end position="130"/>
    </location>
</feature>
<dbReference type="EMBL" id="BAAAZP010000119">
    <property type="protein sequence ID" value="GAA3690676.1"/>
    <property type="molecule type" value="Genomic_DNA"/>
</dbReference>
<dbReference type="Proteomes" id="UP001500902">
    <property type="component" value="Unassembled WGS sequence"/>
</dbReference>
<dbReference type="InterPro" id="IPR043502">
    <property type="entry name" value="DNA/RNA_pol_sf"/>
</dbReference>
<dbReference type="InterPro" id="IPR051083">
    <property type="entry name" value="GrpII_Intron_Splice-Mob/Def"/>
</dbReference>